<dbReference type="GO" id="GO:0018773">
    <property type="term" value="F:acetylpyruvate hydrolase activity"/>
    <property type="evidence" value="ECO:0007669"/>
    <property type="project" value="TreeGrafter"/>
</dbReference>
<evidence type="ECO:0000256" key="1">
    <source>
        <dbReference type="ARBA" id="ARBA00010211"/>
    </source>
</evidence>
<evidence type="ECO:0000256" key="2">
    <source>
        <dbReference type="ARBA" id="ARBA00022723"/>
    </source>
</evidence>
<evidence type="ECO:0000256" key="3">
    <source>
        <dbReference type="SAM" id="MobiDB-lite"/>
    </source>
</evidence>
<keyword evidence="2" id="KW-0479">Metal-binding</keyword>
<accession>A0AAD9GNE1</accession>
<dbReference type="Pfam" id="PF01557">
    <property type="entry name" value="FAA_hydrolase"/>
    <property type="match status" value="1"/>
</dbReference>
<name>A0AAD9GNE1_9STRA</name>
<evidence type="ECO:0000313" key="6">
    <source>
        <dbReference type="Proteomes" id="UP001259832"/>
    </source>
</evidence>
<reference evidence="5" key="1">
    <citation type="submission" date="2023-08" db="EMBL/GenBank/DDBJ databases">
        <title>Reference Genome Resource for the Citrus Pathogen Phytophthora citrophthora.</title>
        <authorList>
            <person name="Moller H."/>
            <person name="Coetzee B."/>
            <person name="Rose L.J."/>
            <person name="Van Niekerk J.M."/>
        </authorList>
    </citation>
    <scope>NUCLEOTIDE SEQUENCE</scope>
    <source>
        <strain evidence="5">STE-U-9442</strain>
    </source>
</reference>
<proteinExistence type="inferred from homology"/>
<dbReference type="FunFam" id="3.90.850.10:FF:000003">
    <property type="entry name" value="Fumarylacetoacetate hydrolase domain-containing 1"/>
    <property type="match status" value="1"/>
</dbReference>
<dbReference type="Gene3D" id="3.90.850.10">
    <property type="entry name" value="Fumarylacetoacetase-like, C-terminal domain"/>
    <property type="match status" value="1"/>
</dbReference>
<organism evidence="5 6">
    <name type="scientific">Phytophthora citrophthora</name>
    <dbReference type="NCBI Taxonomy" id="4793"/>
    <lineage>
        <taxon>Eukaryota</taxon>
        <taxon>Sar</taxon>
        <taxon>Stramenopiles</taxon>
        <taxon>Oomycota</taxon>
        <taxon>Peronosporomycetes</taxon>
        <taxon>Peronosporales</taxon>
        <taxon>Peronosporaceae</taxon>
        <taxon>Phytophthora</taxon>
    </lineage>
</organism>
<dbReference type="SUPFAM" id="SSF56529">
    <property type="entry name" value="FAH"/>
    <property type="match status" value="1"/>
</dbReference>
<feature type="region of interest" description="Disordered" evidence="3">
    <location>
        <begin position="184"/>
        <end position="207"/>
    </location>
</feature>
<dbReference type="PANTHER" id="PTHR11820:SF7">
    <property type="entry name" value="ACYLPYRUVASE FAHD1, MITOCHONDRIAL"/>
    <property type="match status" value="1"/>
</dbReference>
<dbReference type="AlphaFoldDB" id="A0AAD9GNE1"/>
<sequence>MISTWLPSCCPHLFYYLQKRPSLLDILKSDVVQHHMMQLVSVATSHQPMILEQFATRITTLNTKTSIEIVSPDLNHQHYNDSNSISSEIPVYVAADYHVVKPPKAIQSGADHVRQLFFENQAAARRNKERIDQERSRAAVFLNSEDTKLQPISEASTPTSGKAAQSKGKCLIFNDLFDVPAVNKSFPESSPSRPRSHSSPAAREDESNADLRLISHFNLYLKRMPYYRNSSKSLIRGNQSDTAALVSIAHDEAQAVHRIRIVAIGKNYEAHAREMGAASAPKDPVLFLKPTTSYVRNGGSVLLPPGIGEVHHEVELGVVIGKGGKDIVESESMDHVAGYALAIDMTARDLQAKAKKAGLPWTHAKGLDTFTPISDFIPKSAVPSPHDLSLWLKVDDELRQNGNTSDMVHNIPFLISYVSRIMTLEEGDLIITGTPEGVGPVPTGSVLTAGITGLIDDRQEPSIHQLQHILRALGKVGDDLSYMESRGP</sequence>
<keyword evidence="6" id="KW-1185">Reference proteome</keyword>
<gene>
    <name evidence="5" type="ORF">P3T76_006689</name>
</gene>
<dbReference type="InterPro" id="IPR011234">
    <property type="entry name" value="Fumarylacetoacetase-like_C"/>
</dbReference>
<dbReference type="GO" id="GO:0005739">
    <property type="term" value="C:mitochondrion"/>
    <property type="evidence" value="ECO:0007669"/>
    <property type="project" value="TreeGrafter"/>
</dbReference>
<protein>
    <submittedName>
        <fullName evidence="5">Acylpyruvase FAHD1</fullName>
    </submittedName>
</protein>
<evidence type="ECO:0000259" key="4">
    <source>
        <dbReference type="Pfam" id="PF01557"/>
    </source>
</evidence>
<dbReference type="Proteomes" id="UP001259832">
    <property type="component" value="Unassembled WGS sequence"/>
</dbReference>
<dbReference type="GO" id="GO:0019752">
    <property type="term" value="P:carboxylic acid metabolic process"/>
    <property type="evidence" value="ECO:0007669"/>
    <property type="project" value="UniProtKB-ARBA"/>
</dbReference>
<feature type="domain" description="Fumarylacetoacetase-like C-terminal" evidence="4">
    <location>
        <begin position="261"/>
        <end position="454"/>
    </location>
</feature>
<dbReference type="GO" id="GO:0046872">
    <property type="term" value="F:metal ion binding"/>
    <property type="evidence" value="ECO:0007669"/>
    <property type="project" value="UniProtKB-KW"/>
</dbReference>
<dbReference type="EMBL" id="JASMQC010000011">
    <property type="protein sequence ID" value="KAK1941625.1"/>
    <property type="molecule type" value="Genomic_DNA"/>
</dbReference>
<feature type="compositionally biased region" description="Low complexity" evidence="3">
    <location>
        <begin position="185"/>
        <end position="200"/>
    </location>
</feature>
<dbReference type="PANTHER" id="PTHR11820">
    <property type="entry name" value="ACYLPYRUVASE"/>
    <property type="match status" value="1"/>
</dbReference>
<evidence type="ECO:0000313" key="5">
    <source>
        <dbReference type="EMBL" id="KAK1941625.1"/>
    </source>
</evidence>
<dbReference type="InterPro" id="IPR036663">
    <property type="entry name" value="Fumarylacetoacetase_C_sf"/>
</dbReference>
<comment type="caution">
    <text evidence="5">The sequence shown here is derived from an EMBL/GenBank/DDBJ whole genome shotgun (WGS) entry which is preliminary data.</text>
</comment>
<comment type="similarity">
    <text evidence="1">Belongs to the FAH family.</text>
</comment>